<feature type="domain" description="HTH tetR-type" evidence="3">
    <location>
        <begin position="16"/>
        <end position="77"/>
    </location>
</feature>
<gene>
    <name evidence="4" type="ORF">DSM112329_04578</name>
</gene>
<keyword evidence="1 2" id="KW-0238">DNA-binding</keyword>
<sequence length="207" mass="22440">MRPDPAVATVARGSTSDGERRVLDAMDALLAEGTSYTALDIGRITERGGIARTSFYNTFPDKLTVLLTVLRPVVDQLFGVVDRWAGDPAADAAGLRRTTLDVVAVYRDHAHLLGALAEAATYEPRAAAFWQAHMEGVVGTFRRRIEEARRPQSGVDSTDSQAAAMWLAWGTERAIAHHVAAGGDLPDERFADAIADNVWATMTGHRR</sequence>
<dbReference type="KEGG" id="parq:DSM112329_04578"/>
<dbReference type="EMBL" id="CP114014">
    <property type="protein sequence ID" value="XAY07690.1"/>
    <property type="molecule type" value="Genomic_DNA"/>
</dbReference>
<organism evidence="4">
    <name type="scientific">Paraconexibacter sp. AEG42_29</name>
    <dbReference type="NCBI Taxonomy" id="2997339"/>
    <lineage>
        <taxon>Bacteria</taxon>
        <taxon>Bacillati</taxon>
        <taxon>Actinomycetota</taxon>
        <taxon>Thermoleophilia</taxon>
        <taxon>Solirubrobacterales</taxon>
        <taxon>Paraconexibacteraceae</taxon>
        <taxon>Paraconexibacter</taxon>
    </lineage>
</organism>
<proteinExistence type="predicted"/>
<evidence type="ECO:0000259" key="3">
    <source>
        <dbReference type="PROSITE" id="PS50977"/>
    </source>
</evidence>
<dbReference type="InterPro" id="IPR009057">
    <property type="entry name" value="Homeodomain-like_sf"/>
</dbReference>
<dbReference type="GO" id="GO:0003677">
    <property type="term" value="F:DNA binding"/>
    <property type="evidence" value="ECO:0007669"/>
    <property type="project" value="UniProtKB-UniRule"/>
</dbReference>
<evidence type="ECO:0000313" key="4">
    <source>
        <dbReference type="EMBL" id="XAY07690.1"/>
    </source>
</evidence>
<reference evidence="4" key="1">
    <citation type="submission" date="2022-12" db="EMBL/GenBank/DDBJ databases">
        <title>Paraconexibacter alkalitolerans sp. nov. and Baekduia alba sp. nov., isolated from soil and emended description of the genera Paraconexibacter (Chun et al., 2020) and Baekduia (An et al., 2020).</title>
        <authorList>
            <person name="Vieira S."/>
            <person name="Huber K.J."/>
            <person name="Geppert A."/>
            <person name="Wolf J."/>
            <person name="Neumann-Schaal M."/>
            <person name="Muesken M."/>
            <person name="Overmann J."/>
        </authorList>
    </citation>
    <scope>NUCLEOTIDE SEQUENCE</scope>
    <source>
        <strain evidence="4">AEG42_29</strain>
    </source>
</reference>
<dbReference type="InterPro" id="IPR036271">
    <property type="entry name" value="Tet_transcr_reg_TetR-rel_C_sf"/>
</dbReference>
<dbReference type="RefSeq" id="WP_354698880.1">
    <property type="nucleotide sequence ID" value="NZ_CP114014.1"/>
</dbReference>
<evidence type="ECO:0000256" key="2">
    <source>
        <dbReference type="PROSITE-ProRule" id="PRU00335"/>
    </source>
</evidence>
<dbReference type="PROSITE" id="PS50977">
    <property type="entry name" value="HTH_TETR_2"/>
    <property type="match status" value="1"/>
</dbReference>
<dbReference type="AlphaFoldDB" id="A0AAU7B126"/>
<dbReference type="InterPro" id="IPR001647">
    <property type="entry name" value="HTH_TetR"/>
</dbReference>
<evidence type="ECO:0000256" key="1">
    <source>
        <dbReference type="ARBA" id="ARBA00023125"/>
    </source>
</evidence>
<name>A0AAU7B126_9ACTN</name>
<dbReference type="Gene3D" id="1.10.357.10">
    <property type="entry name" value="Tetracycline Repressor, domain 2"/>
    <property type="match status" value="1"/>
</dbReference>
<accession>A0AAU7B126</accession>
<feature type="DNA-binding region" description="H-T-H motif" evidence="2">
    <location>
        <begin position="40"/>
        <end position="59"/>
    </location>
</feature>
<dbReference type="SUPFAM" id="SSF46689">
    <property type="entry name" value="Homeodomain-like"/>
    <property type="match status" value="1"/>
</dbReference>
<dbReference type="SUPFAM" id="SSF48498">
    <property type="entry name" value="Tetracyclin repressor-like, C-terminal domain"/>
    <property type="match status" value="1"/>
</dbReference>
<protein>
    <recommendedName>
        <fullName evidence="3">HTH tetR-type domain-containing protein</fullName>
    </recommendedName>
</protein>